<evidence type="ECO:0000313" key="3">
    <source>
        <dbReference type="EMBL" id="TCO81937.1"/>
    </source>
</evidence>
<dbReference type="SUPFAM" id="SSF47413">
    <property type="entry name" value="lambda repressor-like DNA-binding domains"/>
    <property type="match status" value="1"/>
</dbReference>
<dbReference type="InterPro" id="IPR011051">
    <property type="entry name" value="RmlC_Cupin_sf"/>
</dbReference>
<dbReference type="Pfam" id="PF07883">
    <property type="entry name" value="Cupin_2"/>
    <property type="match status" value="1"/>
</dbReference>
<dbReference type="PANTHER" id="PTHR46797">
    <property type="entry name" value="HTH-TYPE TRANSCRIPTIONAL REGULATOR"/>
    <property type="match status" value="1"/>
</dbReference>
<dbReference type="GO" id="GO:0003677">
    <property type="term" value="F:DNA binding"/>
    <property type="evidence" value="ECO:0007669"/>
    <property type="project" value="UniProtKB-KW"/>
</dbReference>
<gene>
    <name evidence="3" type="ORF">EV699_10631</name>
</gene>
<dbReference type="Gene3D" id="1.10.260.40">
    <property type="entry name" value="lambda repressor-like DNA-binding domains"/>
    <property type="match status" value="1"/>
</dbReference>
<dbReference type="CDD" id="cd02209">
    <property type="entry name" value="cupin_XRE_C"/>
    <property type="match status" value="1"/>
</dbReference>
<feature type="domain" description="HTH cro/C1-type" evidence="2">
    <location>
        <begin position="26"/>
        <end position="80"/>
    </location>
</feature>
<evidence type="ECO:0000259" key="2">
    <source>
        <dbReference type="PROSITE" id="PS50943"/>
    </source>
</evidence>
<evidence type="ECO:0000313" key="4">
    <source>
        <dbReference type="Proteomes" id="UP000295765"/>
    </source>
</evidence>
<sequence length="199" mass="21555">MSTPSPAATAPAPAGPEAEFNIGERLRRIREVYGLSQRALARRAGVTNGIISMIELNRTSPSVATLKKILDGFPIALADFFTFDLPAQDQVVYRAAELVEIGGGALSLRQVGRNLRGRAMQILHERIAPGADTGAEMLTHEAEEGGVVIRGRLELTVAAQSWTLEPGDAYYFDSRLPHRFRNVGDEPLEIVSACTPPSF</sequence>
<comment type="caution">
    <text evidence="3">The sequence shown here is derived from an EMBL/GenBank/DDBJ whole genome shotgun (WGS) entry which is preliminary data.</text>
</comment>
<dbReference type="AlphaFoldDB" id="A0A4R2L3Z4"/>
<keyword evidence="4" id="KW-1185">Reference proteome</keyword>
<keyword evidence="1" id="KW-0238">DNA-binding</keyword>
<dbReference type="EMBL" id="SLWY01000006">
    <property type="protein sequence ID" value="TCO81937.1"/>
    <property type="molecule type" value="Genomic_DNA"/>
</dbReference>
<dbReference type="InterPro" id="IPR050807">
    <property type="entry name" value="TransReg_Diox_bact_type"/>
</dbReference>
<dbReference type="GO" id="GO:0003700">
    <property type="term" value="F:DNA-binding transcription factor activity"/>
    <property type="evidence" value="ECO:0007669"/>
    <property type="project" value="TreeGrafter"/>
</dbReference>
<dbReference type="SUPFAM" id="SSF51182">
    <property type="entry name" value="RmlC-like cupins"/>
    <property type="match status" value="1"/>
</dbReference>
<proteinExistence type="predicted"/>
<reference evidence="3 4" key="1">
    <citation type="submission" date="2019-03" db="EMBL/GenBank/DDBJ databases">
        <title>Genomic Encyclopedia of Type Strains, Phase IV (KMG-IV): sequencing the most valuable type-strain genomes for metagenomic binning, comparative biology and taxonomic classification.</title>
        <authorList>
            <person name="Goeker M."/>
        </authorList>
    </citation>
    <scope>NUCLEOTIDE SEQUENCE [LARGE SCALE GENOMIC DNA]</scope>
    <source>
        <strain evidence="3 4">DSM 25287</strain>
    </source>
</reference>
<dbReference type="GO" id="GO:0005829">
    <property type="term" value="C:cytosol"/>
    <property type="evidence" value="ECO:0007669"/>
    <property type="project" value="TreeGrafter"/>
</dbReference>
<evidence type="ECO:0000256" key="1">
    <source>
        <dbReference type="ARBA" id="ARBA00023125"/>
    </source>
</evidence>
<dbReference type="InterPro" id="IPR013096">
    <property type="entry name" value="Cupin_2"/>
</dbReference>
<dbReference type="SMART" id="SM00530">
    <property type="entry name" value="HTH_XRE"/>
    <property type="match status" value="1"/>
</dbReference>
<dbReference type="CDD" id="cd00093">
    <property type="entry name" value="HTH_XRE"/>
    <property type="match status" value="1"/>
</dbReference>
<dbReference type="Pfam" id="PF01381">
    <property type="entry name" value="HTH_3"/>
    <property type="match status" value="1"/>
</dbReference>
<protein>
    <submittedName>
        <fullName evidence="3">XRE family transcriptional regulator</fullName>
    </submittedName>
</protein>
<dbReference type="RefSeq" id="WP_132540010.1">
    <property type="nucleotide sequence ID" value="NZ_SLWY01000006.1"/>
</dbReference>
<dbReference type="Gene3D" id="2.60.120.10">
    <property type="entry name" value="Jelly Rolls"/>
    <property type="match status" value="1"/>
</dbReference>
<dbReference type="InterPro" id="IPR001387">
    <property type="entry name" value="Cro/C1-type_HTH"/>
</dbReference>
<dbReference type="InterPro" id="IPR014710">
    <property type="entry name" value="RmlC-like_jellyroll"/>
</dbReference>
<dbReference type="PANTHER" id="PTHR46797:SF11">
    <property type="entry name" value="HTH-TYPE TRANSCRIPTIONAL REGULATOR PUUR"/>
    <property type="match status" value="1"/>
</dbReference>
<name>A0A4R2L3Z4_9GAMM</name>
<dbReference type="OrthoDB" id="9814751at2"/>
<dbReference type="PROSITE" id="PS50943">
    <property type="entry name" value="HTH_CROC1"/>
    <property type="match status" value="1"/>
</dbReference>
<accession>A0A4R2L3Z4</accession>
<dbReference type="Proteomes" id="UP000295765">
    <property type="component" value="Unassembled WGS sequence"/>
</dbReference>
<organism evidence="3 4">
    <name type="scientific">Plasticicumulans lactativorans</name>
    <dbReference type="NCBI Taxonomy" id="1133106"/>
    <lineage>
        <taxon>Bacteria</taxon>
        <taxon>Pseudomonadati</taxon>
        <taxon>Pseudomonadota</taxon>
        <taxon>Gammaproteobacteria</taxon>
        <taxon>Candidatus Competibacteraceae</taxon>
        <taxon>Plasticicumulans</taxon>
    </lineage>
</organism>
<dbReference type="InterPro" id="IPR010982">
    <property type="entry name" value="Lambda_DNA-bd_dom_sf"/>
</dbReference>